<dbReference type="InterPro" id="IPR019410">
    <property type="entry name" value="Methyltransf_16"/>
</dbReference>
<dbReference type="PANTHER" id="PTHR14614">
    <property type="entry name" value="HEPATOCELLULAR CARCINOMA-ASSOCIATED ANTIGEN"/>
    <property type="match status" value="1"/>
</dbReference>
<dbReference type="GO" id="GO:0005829">
    <property type="term" value="C:cytosol"/>
    <property type="evidence" value="ECO:0007669"/>
    <property type="project" value="TreeGrafter"/>
</dbReference>
<dbReference type="AlphaFoldDB" id="A0A2B7Z098"/>
<dbReference type="Gene3D" id="3.40.50.150">
    <property type="entry name" value="Vaccinia Virus protein VP39"/>
    <property type="match status" value="1"/>
</dbReference>
<organism evidence="1 2">
    <name type="scientific">Polytolypa hystricis (strain UAMH7299)</name>
    <dbReference type="NCBI Taxonomy" id="1447883"/>
    <lineage>
        <taxon>Eukaryota</taxon>
        <taxon>Fungi</taxon>
        <taxon>Dikarya</taxon>
        <taxon>Ascomycota</taxon>
        <taxon>Pezizomycotina</taxon>
        <taxon>Eurotiomycetes</taxon>
        <taxon>Eurotiomycetidae</taxon>
        <taxon>Onygenales</taxon>
        <taxon>Onygenales incertae sedis</taxon>
        <taxon>Polytolypa</taxon>
    </lineage>
</organism>
<dbReference type="CDD" id="cd02440">
    <property type="entry name" value="AdoMet_MTases"/>
    <property type="match status" value="1"/>
</dbReference>
<dbReference type="SUPFAM" id="SSF53335">
    <property type="entry name" value="S-adenosyl-L-methionine-dependent methyltransferases"/>
    <property type="match status" value="1"/>
</dbReference>
<dbReference type="STRING" id="1447883.A0A2B7Z098"/>
<dbReference type="GO" id="GO:0008757">
    <property type="term" value="F:S-adenosylmethionine-dependent methyltransferase activity"/>
    <property type="evidence" value="ECO:0007669"/>
    <property type="project" value="UniProtKB-ARBA"/>
</dbReference>
<sequence>MPHYIRFLKSPKLESSGKTSGSHSISSLITITTDLGDDFLAEDVELLATVQTSSQKKNISVNKNFEWRAGNRELKISILLPRKVNVEKDTSSTTLRLGIFRAEKYDGAEILGQATTDEVIGGWSTWFRGTPLGVQAEKLIERVFHNEEEDLPALRIWEETGNSIALHIWDAALACVREFEHAYIQHPSALRTLHHLFHNRHASHLNAIELGTGCGIVGISLAQLLPSCSILLTDLEEVQDLLSHNLAAAKMANCSTATFRALNWEDELLPAAIARVKQDLIAVSDCTYNCDSLPVLVKTLGALVDVSPGAIVLVALKRRHESEDVFFDLMRDARFTVKENATRTFSSLGLEEKVEVEMYVFERDDL</sequence>
<dbReference type="Pfam" id="PF10294">
    <property type="entry name" value="Methyltransf_16"/>
    <property type="match status" value="1"/>
</dbReference>
<accession>A0A2B7Z098</accession>
<protein>
    <submittedName>
        <fullName evidence="1">Uncharacterized protein</fullName>
    </submittedName>
</protein>
<evidence type="ECO:0000313" key="1">
    <source>
        <dbReference type="EMBL" id="PGH26741.1"/>
    </source>
</evidence>
<dbReference type="PANTHER" id="PTHR14614:SF132">
    <property type="entry name" value="PROTEIN-LYSINE METHYLTRANSFERASE C42C1.13"/>
    <property type="match status" value="1"/>
</dbReference>
<dbReference type="InterPro" id="IPR029063">
    <property type="entry name" value="SAM-dependent_MTases_sf"/>
</dbReference>
<proteinExistence type="predicted"/>
<dbReference type="Proteomes" id="UP000224634">
    <property type="component" value="Unassembled WGS sequence"/>
</dbReference>
<keyword evidence="2" id="KW-1185">Reference proteome</keyword>
<name>A0A2B7Z098_POLH7</name>
<dbReference type="OrthoDB" id="413520at2759"/>
<reference evidence="1 2" key="1">
    <citation type="submission" date="2017-10" db="EMBL/GenBank/DDBJ databases">
        <title>Comparative genomics in systemic dimorphic fungi from Ajellomycetaceae.</title>
        <authorList>
            <person name="Munoz J.F."/>
            <person name="Mcewen J.G."/>
            <person name="Clay O.K."/>
            <person name="Cuomo C.A."/>
        </authorList>
    </citation>
    <scope>NUCLEOTIDE SEQUENCE [LARGE SCALE GENOMIC DNA]</scope>
    <source>
        <strain evidence="1 2">UAMH7299</strain>
    </source>
</reference>
<dbReference type="EMBL" id="PDNA01000013">
    <property type="protein sequence ID" value="PGH26741.1"/>
    <property type="molecule type" value="Genomic_DNA"/>
</dbReference>
<evidence type="ECO:0000313" key="2">
    <source>
        <dbReference type="Proteomes" id="UP000224634"/>
    </source>
</evidence>
<comment type="caution">
    <text evidence="1">The sequence shown here is derived from an EMBL/GenBank/DDBJ whole genome shotgun (WGS) entry which is preliminary data.</text>
</comment>
<gene>
    <name evidence="1" type="ORF">AJ80_01505</name>
</gene>